<dbReference type="Gene3D" id="1.10.287.470">
    <property type="entry name" value="Helix hairpin bin"/>
    <property type="match status" value="1"/>
</dbReference>
<gene>
    <name evidence="2" type="ORF">METZ01_LOCUS378589</name>
</gene>
<feature type="compositionally biased region" description="Gly residues" evidence="1">
    <location>
        <begin position="33"/>
        <end position="44"/>
    </location>
</feature>
<dbReference type="GO" id="GO:0015562">
    <property type="term" value="F:efflux transmembrane transporter activity"/>
    <property type="evidence" value="ECO:0007669"/>
    <property type="project" value="TreeGrafter"/>
</dbReference>
<dbReference type="AlphaFoldDB" id="A0A382TVK2"/>
<dbReference type="GO" id="GO:1990281">
    <property type="term" value="C:efflux pump complex"/>
    <property type="evidence" value="ECO:0007669"/>
    <property type="project" value="TreeGrafter"/>
</dbReference>
<dbReference type="PROSITE" id="PS51257">
    <property type="entry name" value="PROKAR_LIPOPROTEIN"/>
    <property type="match status" value="1"/>
</dbReference>
<evidence type="ECO:0000256" key="1">
    <source>
        <dbReference type="SAM" id="MobiDB-lite"/>
    </source>
</evidence>
<evidence type="ECO:0000313" key="2">
    <source>
        <dbReference type="EMBL" id="SVD25735.1"/>
    </source>
</evidence>
<dbReference type="PANTHER" id="PTHR30469">
    <property type="entry name" value="MULTIDRUG RESISTANCE PROTEIN MDTA"/>
    <property type="match status" value="1"/>
</dbReference>
<feature type="region of interest" description="Disordered" evidence="1">
    <location>
        <begin position="25"/>
        <end position="52"/>
    </location>
</feature>
<protein>
    <submittedName>
        <fullName evidence="2">Uncharacterized protein</fullName>
    </submittedName>
</protein>
<accession>A0A382TVK2</accession>
<organism evidence="2">
    <name type="scientific">marine metagenome</name>
    <dbReference type="NCBI Taxonomy" id="408172"/>
    <lineage>
        <taxon>unclassified sequences</taxon>
        <taxon>metagenomes</taxon>
        <taxon>ecological metagenomes</taxon>
    </lineage>
</organism>
<dbReference type="SUPFAM" id="SSF111369">
    <property type="entry name" value="HlyD-like secretion proteins"/>
    <property type="match status" value="1"/>
</dbReference>
<feature type="non-terminal residue" evidence="2">
    <location>
        <position position="124"/>
    </location>
</feature>
<sequence>MNLKHITRIALLIGLVLAFGCGEEEEAKPQAGARGGRGGPGGGRKPAAIPVKGDTVSRADMSAYVETYARLEAERKVSVLARTTGLVEALTGEEGNKVRQGQALVRLNKEELSLRLKQVQAAFE</sequence>
<dbReference type="PANTHER" id="PTHR30469:SF38">
    <property type="entry name" value="HLYD FAMILY SECRETION PROTEIN"/>
    <property type="match status" value="1"/>
</dbReference>
<dbReference type="Gene3D" id="2.40.50.100">
    <property type="match status" value="1"/>
</dbReference>
<dbReference type="EMBL" id="UINC01139286">
    <property type="protein sequence ID" value="SVD25735.1"/>
    <property type="molecule type" value="Genomic_DNA"/>
</dbReference>
<name>A0A382TVK2_9ZZZZ</name>
<reference evidence="2" key="1">
    <citation type="submission" date="2018-05" db="EMBL/GenBank/DDBJ databases">
        <authorList>
            <person name="Lanie J.A."/>
            <person name="Ng W.-L."/>
            <person name="Kazmierczak K.M."/>
            <person name="Andrzejewski T.M."/>
            <person name="Davidsen T.M."/>
            <person name="Wayne K.J."/>
            <person name="Tettelin H."/>
            <person name="Glass J.I."/>
            <person name="Rusch D."/>
            <person name="Podicherti R."/>
            <person name="Tsui H.-C.T."/>
            <person name="Winkler M.E."/>
        </authorList>
    </citation>
    <scope>NUCLEOTIDE SEQUENCE</scope>
</reference>
<proteinExistence type="predicted"/>